<proteinExistence type="predicted"/>
<accession>A0A1F6M1C9</accession>
<dbReference type="EMBL" id="MFQB01000050">
    <property type="protein sequence ID" value="OGH65398.1"/>
    <property type="molecule type" value="Genomic_DNA"/>
</dbReference>
<evidence type="ECO:0000256" key="1">
    <source>
        <dbReference type="SAM" id="Coils"/>
    </source>
</evidence>
<evidence type="ECO:0000313" key="2">
    <source>
        <dbReference type="EMBL" id="OGH65398.1"/>
    </source>
</evidence>
<protein>
    <submittedName>
        <fullName evidence="2">Uncharacterized protein</fullName>
    </submittedName>
</protein>
<comment type="caution">
    <text evidence="2">The sequence shown here is derived from an EMBL/GenBank/DDBJ whole genome shotgun (WGS) entry which is preliminary data.</text>
</comment>
<name>A0A1F6M1C9_9BACT</name>
<gene>
    <name evidence="2" type="ORF">A3J66_04035</name>
</gene>
<reference evidence="2 3" key="1">
    <citation type="journal article" date="2016" name="Nat. Commun.">
        <title>Thousands of microbial genomes shed light on interconnected biogeochemical processes in an aquifer system.</title>
        <authorList>
            <person name="Anantharaman K."/>
            <person name="Brown C.T."/>
            <person name="Hug L.A."/>
            <person name="Sharon I."/>
            <person name="Castelle C.J."/>
            <person name="Probst A.J."/>
            <person name="Thomas B.C."/>
            <person name="Singh A."/>
            <person name="Wilkins M.J."/>
            <person name="Karaoz U."/>
            <person name="Brodie E.L."/>
            <person name="Williams K.H."/>
            <person name="Hubbard S.S."/>
            <person name="Banfield J.F."/>
        </authorList>
    </citation>
    <scope>NUCLEOTIDE SEQUENCE [LARGE SCALE GENOMIC DNA]</scope>
</reference>
<evidence type="ECO:0000313" key="3">
    <source>
        <dbReference type="Proteomes" id="UP000176282"/>
    </source>
</evidence>
<dbReference type="AlphaFoldDB" id="A0A1F6M1C9"/>
<feature type="coiled-coil region" evidence="1">
    <location>
        <begin position="65"/>
        <end position="92"/>
    </location>
</feature>
<sequence length="94" mass="10719">MGGDTKVLHDILAIVTFIKDNAATKEELAKSLNNLRFEFDKKLNAATGQLRNEIITHVDGFIGLHKKLDTEYAALSYKHNRLENRVIKLEKKKI</sequence>
<keyword evidence="1" id="KW-0175">Coiled coil</keyword>
<dbReference type="Proteomes" id="UP000176282">
    <property type="component" value="Unassembled WGS sequence"/>
</dbReference>
<organism evidence="2 3">
    <name type="scientific">Candidatus Magasanikbacteria bacterium RIFCSPHIGHO2_02_FULL_47_14</name>
    <dbReference type="NCBI Taxonomy" id="1798680"/>
    <lineage>
        <taxon>Bacteria</taxon>
        <taxon>Candidatus Magasanikiibacteriota</taxon>
    </lineage>
</organism>
<dbReference type="STRING" id="1798680.A3J66_04035"/>